<feature type="transmembrane region" description="Helical" evidence="2">
    <location>
        <begin position="255"/>
        <end position="277"/>
    </location>
</feature>
<feature type="transmembrane region" description="Helical" evidence="2">
    <location>
        <begin position="382"/>
        <end position="400"/>
    </location>
</feature>
<dbReference type="AlphaFoldDB" id="A0A6P8I4P4"/>
<evidence type="ECO:0000313" key="5">
    <source>
        <dbReference type="RefSeq" id="XP_031559872.1"/>
    </source>
</evidence>
<name>A0A6P8I4P4_ACTTE</name>
<dbReference type="InterPro" id="IPR050327">
    <property type="entry name" value="Proton-linked_MCT"/>
</dbReference>
<keyword evidence="4" id="KW-1185">Reference proteome</keyword>
<dbReference type="GO" id="GO:0022857">
    <property type="term" value="F:transmembrane transporter activity"/>
    <property type="evidence" value="ECO:0007669"/>
    <property type="project" value="InterPro"/>
</dbReference>
<protein>
    <submittedName>
        <fullName evidence="5">Monocarboxylate transporter 9-like</fullName>
    </submittedName>
</protein>
<feature type="transmembrane region" description="Helical" evidence="2">
    <location>
        <begin position="292"/>
        <end position="309"/>
    </location>
</feature>
<feature type="transmembrane region" description="Helical" evidence="2">
    <location>
        <begin position="412"/>
        <end position="430"/>
    </location>
</feature>
<dbReference type="InParanoid" id="A0A6P8I4P4"/>
<dbReference type="Proteomes" id="UP000515163">
    <property type="component" value="Unplaced"/>
</dbReference>
<organism evidence="4 5">
    <name type="scientific">Actinia tenebrosa</name>
    <name type="common">Australian red waratah sea anemone</name>
    <dbReference type="NCBI Taxonomy" id="6105"/>
    <lineage>
        <taxon>Eukaryota</taxon>
        <taxon>Metazoa</taxon>
        <taxon>Cnidaria</taxon>
        <taxon>Anthozoa</taxon>
        <taxon>Hexacorallia</taxon>
        <taxon>Actiniaria</taxon>
        <taxon>Actiniidae</taxon>
        <taxon>Actinia</taxon>
    </lineage>
</organism>
<dbReference type="Pfam" id="PF07690">
    <property type="entry name" value="MFS_1"/>
    <property type="match status" value="2"/>
</dbReference>
<feature type="transmembrane region" description="Helical" evidence="2">
    <location>
        <begin position="105"/>
        <end position="127"/>
    </location>
</feature>
<proteinExistence type="predicted"/>
<dbReference type="SUPFAM" id="SSF103473">
    <property type="entry name" value="MFS general substrate transporter"/>
    <property type="match status" value="1"/>
</dbReference>
<dbReference type="PANTHER" id="PTHR11360:SF251">
    <property type="entry name" value="MAJOR FACILITATOR SUPERFAMILY (MFS) PROFILE DOMAIN-CONTAINING PROTEIN"/>
    <property type="match status" value="1"/>
</dbReference>
<feature type="transmembrane region" description="Helical" evidence="2">
    <location>
        <begin position="321"/>
        <end position="338"/>
    </location>
</feature>
<dbReference type="PANTHER" id="PTHR11360">
    <property type="entry name" value="MONOCARBOXYLATE TRANSPORTER"/>
    <property type="match status" value="1"/>
</dbReference>
<feature type="transmembrane region" description="Helical" evidence="2">
    <location>
        <begin position="164"/>
        <end position="183"/>
    </location>
</feature>
<feature type="transmembrane region" description="Helical" evidence="2">
    <location>
        <begin position="133"/>
        <end position="157"/>
    </location>
</feature>
<dbReference type="GO" id="GO:0016020">
    <property type="term" value="C:membrane"/>
    <property type="evidence" value="ECO:0007669"/>
    <property type="project" value="UniProtKB-SubCell"/>
</dbReference>
<evidence type="ECO:0000256" key="1">
    <source>
        <dbReference type="ARBA" id="ARBA00004141"/>
    </source>
</evidence>
<dbReference type="OrthoDB" id="5980446at2759"/>
<accession>A0A6P8I4P4</accession>
<sequence length="466" mass="51998">MERNVDSDHEQKSEDRIDGKTTVYCRTKLLDSRGTPDSVWSFLVLLAGFVSVSIVNGCLYSFGVLLPELMDEFQETRARTATVGSMGTCVGYALSPVTSLSSERFGFRVTSLVFTSLLTVALAVSSITPSLALLYFSYGIVAGTGYSVIHIISVVVVMKHFVKWRSLSSGIIQSSFGVGMLFVSQTTQKLIDWYGWRWAMGGWAMLAFLLLLCGTVFDGRENSNLTKKKWDGKEMYRVEVNDVPTKISVLKNWSLLLYCFSFALCNMVFYVPIVYMVKFSEKHLSISRDHSAQLYIYFSVVVIFSRNIYCTIGSLSFVNRFYLYQFSAAFAGLSVLLLPFSSSYIHLILFMSCLGLLDGGIWGLAPLLVIDVAGIENLNFSWGVFNSVVSVASVSGPPLAGFIADKCDSYDPAFYASGVTLIVASLLMFLRKWAQRHNPQNCRQTLVSSEKDYDEVLKIYERETVL</sequence>
<dbReference type="InterPro" id="IPR011701">
    <property type="entry name" value="MFS"/>
</dbReference>
<gene>
    <name evidence="5" type="primary">LOC116296059</name>
</gene>
<keyword evidence="2" id="KW-0472">Membrane</keyword>
<dbReference type="PROSITE" id="PS50850">
    <property type="entry name" value="MFS"/>
    <property type="match status" value="1"/>
</dbReference>
<dbReference type="GeneID" id="116296059"/>
<evidence type="ECO:0000256" key="2">
    <source>
        <dbReference type="SAM" id="Phobius"/>
    </source>
</evidence>
<reference evidence="5" key="1">
    <citation type="submission" date="2025-08" db="UniProtKB">
        <authorList>
            <consortium name="RefSeq"/>
        </authorList>
    </citation>
    <scope>IDENTIFICATION</scope>
    <source>
        <tissue evidence="5">Tentacle</tissue>
    </source>
</reference>
<feature type="domain" description="Major facilitator superfamily (MFS) profile" evidence="3">
    <location>
        <begin position="41"/>
        <end position="436"/>
    </location>
</feature>
<dbReference type="RefSeq" id="XP_031559872.1">
    <property type="nucleotide sequence ID" value="XM_031704012.1"/>
</dbReference>
<dbReference type="KEGG" id="aten:116296059"/>
<feature type="transmembrane region" description="Helical" evidence="2">
    <location>
        <begin position="344"/>
        <end position="370"/>
    </location>
</feature>
<feature type="transmembrane region" description="Helical" evidence="2">
    <location>
        <begin position="195"/>
        <end position="217"/>
    </location>
</feature>
<evidence type="ECO:0000313" key="4">
    <source>
        <dbReference type="Proteomes" id="UP000515163"/>
    </source>
</evidence>
<dbReference type="InterPro" id="IPR020846">
    <property type="entry name" value="MFS_dom"/>
</dbReference>
<dbReference type="Gene3D" id="1.20.1250.20">
    <property type="entry name" value="MFS general substrate transporter like domains"/>
    <property type="match status" value="2"/>
</dbReference>
<evidence type="ECO:0000259" key="3">
    <source>
        <dbReference type="PROSITE" id="PS50850"/>
    </source>
</evidence>
<comment type="subcellular location">
    <subcellularLocation>
        <location evidence="1">Membrane</location>
        <topology evidence="1">Multi-pass membrane protein</topology>
    </subcellularLocation>
</comment>
<feature type="transmembrane region" description="Helical" evidence="2">
    <location>
        <begin position="39"/>
        <end position="66"/>
    </location>
</feature>
<keyword evidence="2" id="KW-0812">Transmembrane</keyword>
<keyword evidence="2" id="KW-1133">Transmembrane helix</keyword>
<dbReference type="InterPro" id="IPR036259">
    <property type="entry name" value="MFS_trans_sf"/>
</dbReference>